<feature type="domain" description="Glycosyltransferase subfamily 4-like N-terminal" evidence="2">
    <location>
        <begin position="20"/>
        <end position="191"/>
    </location>
</feature>
<dbReference type="SUPFAM" id="SSF53756">
    <property type="entry name" value="UDP-Glycosyltransferase/glycogen phosphorylase"/>
    <property type="match status" value="1"/>
</dbReference>
<name>A0ABM8EBX3_9HYPH</name>
<evidence type="ECO:0000259" key="2">
    <source>
        <dbReference type="Pfam" id="PF13439"/>
    </source>
</evidence>
<keyword evidence="4" id="KW-1185">Reference proteome</keyword>
<protein>
    <submittedName>
        <fullName evidence="3">Hexosyltransferase</fullName>
    </submittedName>
</protein>
<dbReference type="InterPro" id="IPR050194">
    <property type="entry name" value="Glycosyltransferase_grp1"/>
</dbReference>
<gene>
    <name evidence="3" type="ORF">SS37A_30380</name>
</gene>
<dbReference type="RefSeq" id="WP_281928947.1">
    <property type="nucleotide sequence ID" value="NZ_AP027142.1"/>
</dbReference>
<organism evidence="3 4">
    <name type="scientific">Methylocystis iwaonis</name>
    <dbReference type="NCBI Taxonomy" id="2885079"/>
    <lineage>
        <taxon>Bacteria</taxon>
        <taxon>Pseudomonadati</taxon>
        <taxon>Pseudomonadota</taxon>
        <taxon>Alphaproteobacteria</taxon>
        <taxon>Hyphomicrobiales</taxon>
        <taxon>Methylocystaceae</taxon>
        <taxon>Methylocystis</taxon>
    </lineage>
</organism>
<dbReference type="Pfam" id="PF13439">
    <property type="entry name" value="Glyco_transf_4"/>
    <property type="match status" value="1"/>
</dbReference>
<dbReference type="InterPro" id="IPR028098">
    <property type="entry name" value="Glyco_trans_4-like_N"/>
</dbReference>
<evidence type="ECO:0000313" key="4">
    <source>
        <dbReference type="Proteomes" id="UP001317629"/>
    </source>
</evidence>
<dbReference type="Proteomes" id="UP001317629">
    <property type="component" value="Chromosome"/>
</dbReference>
<reference evidence="3 4" key="1">
    <citation type="journal article" date="2023" name="Int. J. Syst. Evol. Microbiol.">
        <title>Methylocystis iwaonis sp. nov., a type II methane-oxidizing bacterium from surface soil of a rice paddy field in Japan, and emended description of the genus Methylocystis (ex Whittenbury et al. 1970) Bowman et al. 1993.</title>
        <authorList>
            <person name="Kaise H."/>
            <person name="Sawadogo J.B."/>
            <person name="Alam M.S."/>
            <person name="Ueno C."/>
            <person name="Dianou D."/>
            <person name="Shinjo R."/>
            <person name="Asakawa S."/>
        </authorList>
    </citation>
    <scope>NUCLEOTIDE SEQUENCE [LARGE SCALE GENOMIC DNA]</scope>
    <source>
        <strain evidence="3 4">SS37A-Re</strain>
    </source>
</reference>
<evidence type="ECO:0000313" key="3">
    <source>
        <dbReference type="EMBL" id="BDV35509.1"/>
    </source>
</evidence>
<sequence length="364" mass="41093">MISPRRIAIVCDAVMPWNKGGREMILHQICRRLRRADQEVHIYTMNWWGGPAIIEREGVYFHGLCKFRPLYRGDRRSTAQALFFAFSVFKLLFEPFDVLHVDHMPFFPLYSARIVAWLRGRRMTAIWHEVWGRDYWFKYMRGPAGAIGYLTERISFSLPDAIASDCELTTARLRANGATCQIETVPLGVDAKAIAAVGHAEEQSDVIYVGRLISHKGVDLLVRAISRLEAERPNIRVLIIGTGPEEKRLIQMTASLGLSKNILFLGQIDANERVFALMKSSSVLALPSRREGFGLVALEANAAGIPVVTLRHPDNAAQALIREASTASWLMNRRTTLRPRSALRCLVKRRFALSRASRHMIGKS</sequence>
<feature type="domain" description="Glycosyl transferase family 1" evidence="1">
    <location>
        <begin position="195"/>
        <end position="313"/>
    </location>
</feature>
<evidence type="ECO:0000259" key="1">
    <source>
        <dbReference type="Pfam" id="PF00534"/>
    </source>
</evidence>
<proteinExistence type="predicted"/>
<accession>A0ABM8EBX3</accession>
<dbReference type="PANTHER" id="PTHR45947:SF3">
    <property type="entry name" value="SULFOQUINOVOSYL TRANSFERASE SQD2"/>
    <property type="match status" value="1"/>
</dbReference>
<dbReference type="Pfam" id="PF00534">
    <property type="entry name" value="Glycos_transf_1"/>
    <property type="match status" value="1"/>
</dbReference>
<dbReference type="PANTHER" id="PTHR45947">
    <property type="entry name" value="SULFOQUINOVOSYL TRANSFERASE SQD2"/>
    <property type="match status" value="1"/>
</dbReference>
<dbReference type="Gene3D" id="3.40.50.2000">
    <property type="entry name" value="Glycogen Phosphorylase B"/>
    <property type="match status" value="2"/>
</dbReference>
<dbReference type="InterPro" id="IPR001296">
    <property type="entry name" value="Glyco_trans_1"/>
</dbReference>
<dbReference type="CDD" id="cd03801">
    <property type="entry name" value="GT4_PimA-like"/>
    <property type="match status" value="1"/>
</dbReference>
<dbReference type="EMBL" id="AP027142">
    <property type="protein sequence ID" value="BDV35509.1"/>
    <property type="molecule type" value="Genomic_DNA"/>
</dbReference>